<dbReference type="Gene3D" id="3.40.190.170">
    <property type="entry name" value="Bacterial extracellular solute-binding protein, family 7"/>
    <property type="match status" value="1"/>
</dbReference>
<dbReference type="PANTHER" id="PTHR33376">
    <property type="match status" value="1"/>
</dbReference>
<evidence type="ECO:0000256" key="1">
    <source>
        <dbReference type="ARBA" id="ARBA00022729"/>
    </source>
</evidence>
<sequence length="338" mass="36643">MRVEFERFKGLVAGGIAAAGLIFGAAVAQAEELKMAHFMPSMHPMDQGVMTPLAKQVEAATNGALTIRIYPSGELGKGPVQQYKRVVTGVADIVFGIPEYTPKRFSKTAMVHMPGLFPDGTAATHALWDNMDLVEDEYSEVKLLGLWANNPSVLVTRDKAVRTVADMKGMKIRTPNPVMTELVKAWGGIPVSMPTTDTYNAMNTGVIDAVMIGPSGIRSYKLNETAKYVTTNIPSALDSFYLLMNKSSYDNLSAEHQKVIDEATGRYLSLRGAKAFYDAGQTGLELARESGVELIQIDADADAEFRATMKETLDQFIDKVGEEKGVDAHAIVDALASN</sequence>
<dbReference type="CDD" id="cd13665">
    <property type="entry name" value="PBP2_TRAP_Dctp3_4"/>
    <property type="match status" value="1"/>
</dbReference>
<dbReference type="Pfam" id="PF03480">
    <property type="entry name" value="DctP"/>
    <property type="match status" value="1"/>
</dbReference>
<dbReference type="InterPro" id="IPR038404">
    <property type="entry name" value="TRAP_DctP_sf"/>
</dbReference>
<evidence type="ECO:0000313" key="3">
    <source>
        <dbReference type="Proteomes" id="UP001201217"/>
    </source>
</evidence>
<dbReference type="Proteomes" id="UP001201217">
    <property type="component" value="Unassembled WGS sequence"/>
</dbReference>
<protein>
    <submittedName>
        <fullName evidence="2">TRAP transporter substrate-binding protein</fullName>
    </submittedName>
</protein>
<dbReference type="PANTHER" id="PTHR33376:SF15">
    <property type="entry name" value="BLL6794 PROTEIN"/>
    <property type="match status" value="1"/>
</dbReference>
<comment type="caution">
    <text evidence="2">The sequence shown here is derived from an EMBL/GenBank/DDBJ whole genome shotgun (WGS) entry which is preliminary data.</text>
</comment>
<keyword evidence="3" id="KW-1185">Reference proteome</keyword>
<dbReference type="InterPro" id="IPR018389">
    <property type="entry name" value="DctP_fam"/>
</dbReference>
<reference evidence="2 3" key="1">
    <citation type="submission" date="2022-01" db="EMBL/GenBank/DDBJ databases">
        <title>Maritalea mediterranea sp. nov., isolated from marine plastic residues from the Malva-rosa beach (Valencia, Spain).</title>
        <authorList>
            <person name="Vidal-Verdu A."/>
            <person name="Molina-Menor E."/>
            <person name="Pascual J."/>
            <person name="Pereto J."/>
            <person name="Porcar M."/>
        </authorList>
    </citation>
    <scope>NUCLEOTIDE SEQUENCE [LARGE SCALE GENOMIC DNA]</scope>
    <source>
        <strain evidence="2 3">P4.10X</strain>
    </source>
</reference>
<proteinExistence type="predicted"/>
<evidence type="ECO:0000313" key="2">
    <source>
        <dbReference type="EMBL" id="MCF4097389.1"/>
    </source>
</evidence>
<organism evidence="2 3">
    <name type="scientific">Maritalea mediterranea</name>
    <dbReference type="NCBI Taxonomy" id="2909667"/>
    <lineage>
        <taxon>Bacteria</taxon>
        <taxon>Pseudomonadati</taxon>
        <taxon>Pseudomonadota</taxon>
        <taxon>Alphaproteobacteria</taxon>
        <taxon>Hyphomicrobiales</taxon>
        <taxon>Devosiaceae</taxon>
        <taxon>Maritalea</taxon>
    </lineage>
</organism>
<dbReference type="EMBL" id="JAKGTI010000001">
    <property type="protein sequence ID" value="MCF4097389.1"/>
    <property type="molecule type" value="Genomic_DNA"/>
</dbReference>
<accession>A0ABS9E551</accession>
<name>A0ABS9E551_9HYPH</name>
<keyword evidence="1" id="KW-0732">Signal</keyword>
<dbReference type="RefSeq" id="WP_236112956.1">
    <property type="nucleotide sequence ID" value="NZ_JAKGTI010000001.1"/>
</dbReference>
<dbReference type="NCBIfam" id="NF037995">
    <property type="entry name" value="TRAP_S1"/>
    <property type="match status" value="1"/>
</dbReference>
<gene>
    <name evidence="2" type="ORF">L1I42_02670</name>
</gene>
<dbReference type="SUPFAM" id="SSF53850">
    <property type="entry name" value="Periplasmic binding protein-like II"/>
    <property type="match status" value="2"/>
</dbReference>